<name>A0A9D1Q6P5_9GAMM</name>
<evidence type="ECO:0000313" key="3">
    <source>
        <dbReference type="Proteomes" id="UP000823934"/>
    </source>
</evidence>
<dbReference type="EC" id="2.1.1.242" evidence="1"/>
<evidence type="ECO:0000313" key="2">
    <source>
        <dbReference type="EMBL" id="HIW07567.1"/>
    </source>
</evidence>
<comment type="subcellular location">
    <subcellularLocation>
        <location evidence="1">Cytoplasm</location>
    </subcellularLocation>
</comment>
<dbReference type="Proteomes" id="UP000823934">
    <property type="component" value="Unassembled WGS sequence"/>
</dbReference>
<dbReference type="SUPFAM" id="SSF53335">
    <property type="entry name" value="S-adenosyl-L-methionine-dependent methyltransferases"/>
    <property type="match status" value="1"/>
</dbReference>
<dbReference type="HAMAP" id="MF_01523">
    <property type="entry name" value="16SrRNA_methyltr_J"/>
    <property type="match status" value="1"/>
</dbReference>
<proteinExistence type="inferred from homology"/>
<comment type="similarity">
    <text evidence="1">Belongs to the methyltransferase superfamily. RsmJ family.</text>
</comment>
<feature type="binding site" evidence="1">
    <location>
        <begin position="116"/>
        <end position="117"/>
    </location>
    <ligand>
        <name>S-adenosyl-L-methionine</name>
        <dbReference type="ChEBI" id="CHEBI:59789"/>
    </ligand>
</feature>
<keyword evidence="1" id="KW-0808">Transferase</keyword>
<keyword evidence="1" id="KW-0949">S-adenosyl-L-methionine</keyword>
<dbReference type="Pfam" id="PF04445">
    <property type="entry name" value="SAM_MT"/>
    <property type="match status" value="1"/>
</dbReference>
<keyword evidence="1" id="KW-0963">Cytoplasm</keyword>
<dbReference type="InterPro" id="IPR029063">
    <property type="entry name" value="SAM-dependent_MTases_sf"/>
</dbReference>
<feature type="binding site" evidence="1">
    <location>
        <position position="171"/>
    </location>
    <ligand>
        <name>S-adenosyl-L-methionine</name>
        <dbReference type="ChEBI" id="CHEBI:59789"/>
    </ligand>
</feature>
<dbReference type="AlphaFoldDB" id="A0A9D1Q6P5"/>
<comment type="caution">
    <text evidence="1">Lacks conserved residue(s) required for the propagation of feature annotation.</text>
</comment>
<dbReference type="PANTHER" id="PTHR36112">
    <property type="entry name" value="RIBOSOMAL RNA SMALL SUBUNIT METHYLTRANSFERASE J"/>
    <property type="match status" value="1"/>
</dbReference>
<feature type="binding site" evidence="1">
    <location>
        <begin position="100"/>
        <end position="101"/>
    </location>
    <ligand>
        <name>S-adenosyl-L-methionine</name>
        <dbReference type="ChEBI" id="CHEBI:59789"/>
    </ligand>
</feature>
<comment type="catalytic activity">
    <reaction evidence="1">
        <text>guanosine(1516) in 16S rRNA + S-adenosyl-L-methionine = N(2)-methylguanosine(1516) in 16S rRNA + S-adenosyl-L-homocysteine + H(+)</text>
        <dbReference type="Rhea" id="RHEA:43220"/>
        <dbReference type="Rhea" id="RHEA-COMP:10412"/>
        <dbReference type="Rhea" id="RHEA-COMP:10413"/>
        <dbReference type="ChEBI" id="CHEBI:15378"/>
        <dbReference type="ChEBI" id="CHEBI:57856"/>
        <dbReference type="ChEBI" id="CHEBI:59789"/>
        <dbReference type="ChEBI" id="CHEBI:74269"/>
        <dbReference type="ChEBI" id="CHEBI:74481"/>
        <dbReference type="EC" id="2.1.1.242"/>
    </reaction>
</comment>
<protein>
    <recommendedName>
        <fullName evidence="1">Ribosomal RNA small subunit methyltransferase J</fullName>
        <ecNumber evidence="1">2.1.1.242</ecNumber>
    </recommendedName>
    <alternativeName>
        <fullName evidence="1">16S rRNA m2G1516 methyltransferase</fullName>
    </alternativeName>
    <alternativeName>
        <fullName evidence="1">rRNA (guanine-N(2)-)-methyltransferase</fullName>
    </alternativeName>
</protein>
<organism evidence="2 3">
    <name type="scientific">Candidatus Ignatzschineria merdigallinarum</name>
    <dbReference type="NCBI Taxonomy" id="2838621"/>
    <lineage>
        <taxon>Bacteria</taxon>
        <taxon>Pseudomonadati</taxon>
        <taxon>Pseudomonadota</taxon>
        <taxon>Gammaproteobacteria</taxon>
        <taxon>Cardiobacteriales</taxon>
        <taxon>Ignatzschineriaceae</taxon>
        <taxon>Ignatzschineria</taxon>
    </lineage>
</organism>
<comment type="function">
    <text evidence="1">Specifically methylates the guanosine in position 1516 of 16S rRNA.</text>
</comment>
<reference evidence="2" key="1">
    <citation type="journal article" date="2021" name="PeerJ">
        <title>Extensive microbial diversity within the chicken gut microbiome revealed by metagenomics and culture.</title>
        <authorList>
            <person name="Gilroy R."/>
            <person name="Ravi A."/>
            <person name="Getino M."/>
            <person name="Pursley I."/>
            <person name="Horton D.L."/>
            <person name="Alikhan N.F."/>
            <person name="Baker D."/>
            <person name="Gharbi K."/>
            <person name="Hall N."/>
            <person name="Watson M."/>
            <person name="Adriaenssens E.M."/>
            <person name="Foster-Nyarko E."/>
            <person name="Jarju S."/>
            <person name="Secka A."/>
            <person name="Antonio M."/>
            <person name="Oren A."/>
            <person name="Chaudhuri R.R."/>
            <person name="La Ragione R."/>
            <person name="Hildebrand F."/>
            <person name="Pallen M.J."/>
        </authorList>
    </citation>
    <scope>NUCLEOTIDE SEQUENCE</scope>
    <source>
        <strain evidence="2">CHK160-9182</strain>
    </source>
</reference>
<dbReference type="InterPro" id="IPR007536">
    <property type="entry name" value="16SrRNA_methylTrfase_J"/>
</dbReference>
<dbReference type="GO" id="GO:0008990">
    <property type="term" value="F:rRNA (guanine-N2-)-methyltransferase activity"/>
    <property type="evidence" value="ECO:0007669"/>
    <property type="project" value="UniProtKB-UniRule"/>
</dbReference>
<comment type="caution">
    <text evidence="2">The sequence shown here is derived from an EMBL/GenBank/DDBJ whole genome shotgun (WGS) entry which is preliminary data.</text>
</comment>
<dbReference type="GO" id="GO:0005737">
    <property type="term" value="C:cytoplasm"/>
    <property type="evidence" value="ECO:0007669"/>
    <property type="project" value="UniProtKB-SubCell"/>
</dbReference>
<dbReference type="PANTHER" id="PTHR36112:SF1">
    <property type="entry name" value="RIBOSOMAL RNA SMALL SUBUNIT METHYLTRANSFERASE J"/>
    <property type="match status" value="1"/>
</dbReference>
<sequence length="251" mass="28751">MSYPFEITKKGHDSVSSISTTILSKLEKSFDTEQNRFVWDGKKFYWFDLEVGHLEIDFFSKKIRYRMQHINKAQEPLLRALGWKSTEQKQVLDMTAGLGRDACLLFFAGFNVTMFERNPVLQLLLENALTALPEADFSQQFLLAQEDSINYLKRMKVEDPTGNFADAIYMDPMYPERKKSALVKKELRIIRHLVGADMDSEALLQAAIESGVSRVVVKRPKGATYVADRTPNHSVESPNTRFDVYLSHSSL</sequence>
<dbReference type="EMBL" id="DXHP01000208">
    <property type="protein sequence ID" value="HIW07567.1"/>
    <property type="molecule type" value="Genomic_DNA"/>
</dbReference>
<gene>
    <name evidence="1" type="primary">rsmJ</name>
    <name evidence="2" type="ORF">H9889_09635</name>
</gene>
<accession>A0A9D1Q6P5</accession>
<keyword evidence="1 2" id="KW-0489">Methyltransferase</keyword>
<dbReference type="Gene3D" id="3.40.50.150">
    <property type="entry name" value="Vaccinia Virus protein VP39"/>
    <property type="match status" value="1"/>
</dbReference>
<reference evidence="2" key="2">
    <citation type="submission" date="2021-04" db="EMBL/GenBank/DDBJ databases">
        <authorList>
            <person name="Gilroy R."/>
        </authorList>
    </citation>
    <scope>NUCLEOTIDE SEQUENCE</scope>
    <source>
        <strain evidence="2">CHK160-9182</strain>
    </source>
</reference>
<evidence type="ECO:0000256" key="1">
    <source>
        <dbReference type="HAMAP-Rule" id="MF_01523"/>
    </source>
</evidence>
<keyword evidence="1" id="KW-0698">rRNA processing</keyword>